<comment type="catalytic activity">
    <reaction evidence="3">
        <text>RX + glutathione = an S-substituted glutathione + a halide anion + H(+)</text>
        <dbReference type="Rhea" id="RHEA:16437"/>
        <dbReference type="ChEBI" id="CHEBI:15378"/>
        <dbReference type="ChEBI" id="CHEBI:16042"/>
        <dbReference type="ChEBI" id="CHEBI:17792"/>
        <dbReference type="ChEBI" id="CHEBI:57925"/>
        <dbReference type="ChEBI" id="CHEBI:90779"/>
        <dbReference type="EC" id="2.5.1.18"/>
    </reaction>
</comment>
<dbReference type="SUPFAM" id="SSF47616">
    <property type="entry name" value="GST C-terminal domain-like"/>
    <property type="match status" value="1"/>
</dbReference>
<name>A0A5P1EAB9_ASPOF</name>
<dbReference type="PANTHER" id="PTHR11260">
    <property type="entry name" value="GLUTATHIONE S-TRANSFERASE, GST, SUPERFAMILY, GST DOMAIN CONTAINING"/>
    <property type="match status" value="1"/>
</dbReference>
<dbReference type="InterPro" id="IPR004046">
    <property type="entry name" value="GST_C"/>
</dbReference>
<comment type="similarity">
    <text evidence="4">Belongs to the GST superfamily.</text>
</comment>
<proteinExistence type="inferred from homology"/>
<dbReference type="CDD" id="cd03058">
    <property type="entry name" value="GST_N_Tau"/>
    <property type="match status" value="1"/>
</dbReference>
<feature type="domain" description="GST C-terminal" evidence="6">
    <location>
        <begin position="88"/>
        <end position="217"/>
    </location>
</feature>
<evidence type="ECO:0000256" key="2">
    <source>
        <dbReference type="ARBA" id="ARBA00022679"/>
    </source>
</evidence>
<dbReference type="PANTHER" id="PTHR11260:SF676">
    <property type="entry name" value="GLUTATHIONE S-TRANSFERASE U8"/>
    <property type="match status" value="1"/>
</dbReference>
<dbReference type="OMA" id="IRGKCIA"/>
<dbReference type="InterPro" id="IPR040079">
    <property type="entry name" value="Glutathione_S-Trfase"/>
</dbReference>
<dbReference type="EC" id="2.5.1.18" evidence="1"/>
<organism evidence="7 8">
    <name type="scientific">Asparagus officinalis</name>
    <name type="common">Garden asparagus</name>
    <dbReference type="NCBI Taxonomy" id="4686"/>
    <lineage>
        <taxon>Eukaryota</taxon>
        <taxon>Viridiplantae</taxon>
        <taxon>Streptophyta</taxon>
        <taxon>Embryophyta</taxon>
        <taxon>Tracheophyta</taxon>
        <taxon>Spermatophyta</taxon>
        <taxon>Magnoliopsida</taxon>
        <taxon>Liliopsida</taxon>
        <taxon>Asparagales</taxon>
        <taxon>Asparagaceae</taxon>
        <taxon>Asparagoideae</taxon>
        <taxon>Asparagus</taxon>
    </lineage>
</organism>
<dbReference type="Proteomes" id="UP000243459">
    <property type="component" value="Chromosome 7"/>
</dbReference>
<feature type="domain" description="GST N-terminal" evidence="5">
    <location>
        <begin position="3"/>
        <end position="82"/>
    </location>
</feature>
<evidence type="ECO:0000256" key="1">
    <source>
        <dbReference type="ARBA" id="ARBA00012452"/>
    </source>
</evidence>
<dbReference type="SFLD" id="SFLDS00019">
    <property type="entry name" value="Glutathione_Transferase_(cytos"/>
    <property type="match status" value="1"/>
</dbReference>
<dbReference type="PROSITE" id="PS50405">
    <property type="entry name" value="GST_CTER"/>
    <property type="match status" value="1"/>
</dbReference>
<dbReference type="AlphaFoldDB" id="A0A5P1EAB9"/>
<evidence type="ECO:0000313" key="8">
    <source>
        <dbReference type="Proteomes" id="UP000243459"/>
    </source>
</evidence>
<dbReference type="SFLD" id="SFLDG01152">
    <property type="entry name" value="Main.3:_Omega-_and_Tau-like"/>
    <property type="match status" value="1"/>
</dbReference>
<dbReference type="CDD" id="cd03185">
    <property type="entry name" value="GST_C_Tau"/>
    <property type="match status" value="1"/>
</dbReference>
<dbReference type="FunFam" id="1.20.1050.10:FF:000012">
    <property type="entry name" value="Tau class glutathione S-transferase"/>
    <property type="match status" value="1"/>
</dbReference>
<dbReference type="InterPro" id="IPR045073">
    <property type="entry name" value="Omega/Tau-like"/>
</dbReference>
<dbReference type="Pfam" id="PF02798">
    <property type="entry name" value="GST_N"/>
    <property type="match status" value="1"/>
</dbReference>
<dbReference type="GO" id="GO:0005737">
    <property type="term" value="C:cytoplasm"/>
    <property type="evidence" value="ECO:0007669"/>
    <property type="project" value="TreeGrafter"/>
</dbReference>
<dbReference type="EMBL" id="CM007387">
    <property type="protein sequence ID" value="ONK62802.1"/>
    <property type="molecule type" value="Genomic_DNA"/>
</dbReference>
<evidence type="ECO:0000259" key="6">
    <source>
        <dbReference type="PROSITE" id="PS50405"/>
    </source>
</evidence>
<sequence length="227" mass="26235">MSEEVKLLGVWGSPFSRRVELALRLKGVPYDYIEEDLLNKSSLLLESNPVCKQVPVLIHGEKTVVESLIIIEYIEDTWSTAYSLLRKDPIERAQARFLTKFIDEKCIPTFRNSFWSEGDLQKSCLEKSKEYLSILEKELKGKKFFGGNSIGYLDIAAAYIAHWAGVFQEVAEVDLFDKKNHPILWKWSQDFVNYDVCKKCLPQREKLLAFFQPRKEAMKAYVKPSAV</sequence>
<dbReference type="SUPFAM" id="SSF52833">
    <property type="entry name" value="Thioredoxin-like"/>
    <property type="match status" value="1"/>
</dbReference>
<dbReference type="FunFam" id="3.40.30.10:FF:000014">
    <property type="entry name" value="Tau class glutathione S-transferase"/>
    <property type="match status" value="1"/>
</dbReference>
<protein>
    <recommendedName>
        <fullName evidence="1">glutathione transferase</fullName>
        <ecNumber evidence="1">2.5.1.18</ecNumber>
    </recommendedName>
</protein>
<keyword evidence="8" id="KW-1185">Reference proteome</keyword>
<dbReference type="GO" id="GO:0004364">
    <property type="term" value="F:glutathione transferase activity"/>
    <property type="evidence" value="ECO:0007669"/>
    <property type="project" value="UniProtKB-EC"/>
</dbReference>
<evidence type="ECO:0000256" key="3">
    <source>
        <dbReference type="ARBA" id="ARBA00047960"/>
    </source>
</evidence>
<reference evidence="8" key="1">
    <citation type="journal article" date="2017" name="Nat. Commun.">
        <title>The asparagus genome sheds light on the origin and evolution of a young Y chromosome.</title>
        <authorList>
            <person name="Harkess A."/>
            <person name="Zhou J."/>
            <person name="Xu C."/>
            <person name="Bowers J.E."/>
            <person name="Van der Hulst R."/>
            <person name="Ayyampalayam S."/>
            <person name="Mercati F."/>
            <person name="Riccardi P."/>
            <person name="McKain M.R."/>
            <person name="Kakrana A."/>
            <person name="Tang H."/>
            <person name="Ray J."/>
            <person name="Groenendijk J."/>
            <person name="Arikit S."/>
            <person name="Mathioni S.M."/>
            <person name="Nakano M."/>
            <person name="Shan H."/>
            <person name="Telgmann-Rauber A."/>
            <person name="Kanno A."/>
            <person name="Yue Z."/>
            <person name="Chen H."/>
            <person name="Li W."/>
            <person name="Chen Y."/>
            <person name="Xu X."/>
            <person name="Zhang Y."/>
            <person name="Luo S."/>
            <person name="Chen H."/>
            <person name="Gao J."/>
            <person name="Mao Z."/>
            <person name="Pires J.C."/>
            <person name="Luo M."/>
            <person name="Kudrna D."/>
            <person name="Wing R.A."/>
            <person name="Meyers B.C."/>
            <person name="Yi K."/>
            <person name="Kong H."/>
            <person name="Lavrijsen P."/>
            <person name="Sunseri F."/>
            <person name="Falavigna A."/>
            <person name="Ye Y."/>
            <person name="Leebens-Mack J.H."/>
            <person name="Chen G."/>
        </authorList>
    </citation>
    <scope>NUCLEOTIDE SEQUENCE [LARGE SCALE GENOMIC DNA]</scope>
    <source>
        <strain evidence="8">cv. DH0086</strain>
    </source>
</reference>
<evidence type="ECO:0000256" key="4">
    <source>
        <dbReference type="RuleBase" id="RU003494"/>
    </source>
</evidence>
<accession>A0A5P1EAB9</accession>
<dbReference type="InterPro" id="IPR036249">
    <property type="entry name" value="Thioredoxin-like_sf"/>
</dbReference>
<dbReference type="SFLD" id="SFLDG00358">
    <property type="entry name" value="Main_(cytGST)"/>
    <property type="match status" value="1"/>
</dbReference>
<evidence type="ECO:0000313" key="7">
    <source>
        <dbReference type="EMBL" id="ONK62802.1"/>
    </source>
</evidence>
<dbReference type="InterPro" id="IPR004045">
    <property type="entry name" value="Glutathione_S-Trfase_N"/>
</dbReference>
<dbReference type="InterPro" id="IPR036282">
    <property type="entry name" value="Glutathione-S-Trfase_C_sf"/>
</dbReference>
<dbReference type="Pfam" id="PF00043">
    <property type="entry name" value="GST_C"/>
    <property type="match status" value="1"/>
</dbReference>
<dbReference type="InterPro" id="IPR010987">
    <property type="entry name" value="Glutathione-S-Trfase_C-like"/>
</dbReference>
<dbReference type="Gene3D" id="1.20.1050.10">
    <property type="match status" value="1"/>
</dbReference>
<dbReference type="InterPro" id="IPR045074">
    <property type="entry name" value="GST_C_Tau"/>
</dbReference>
<keyword evidence="2" id="KW-0808">Transferase</keyword>
<evidence type="ECO:0000259" key="5">
    <source>
        <dbReference type="PROSITE" id="PS50404"/>
    </source>
</evidence>
<dbReference type="PROSITE" id="PS50404">
    <property type="entry name" value="GST_NTER"/>
    <property type="match status" value="1"/>
</dbReference>
<gene>
    <name evidence="7" type="ORF">A4U43_C07F8290</name>
</gene>
<dbReference type="Gene3D" id="3.40.30.10">
    <property type="entry name" value="Glutaredoxin"/>
    <property type="match status" value="1"/>
</dbReference>
<dbReference type="GO" id="GO:0006749">
    <property type="term" value="P:glutathione metabolic process"/>
    <property type="evidence" value="ECO:0007669"/>
    <property type="project" value="InterPro"/>
</dbReference>
<dbReference type="Gramene" id="ONK62802">
    <property type="protein sequence ID" value="ONK62802"/>
    <property type="gene ID" value="A4U43_C07F8290"/>
</dbReference>